<dbReference type="Gene3D" id="3.40.50.1110">
    <property type="entry name" value="SGNH hydrolase"/>
    <property type="match status" value="1"/>
</dbReference>
<organism evidence="2 3">
    <name type="scientific">Demequina muriae</name>
    <dbReference type="NCBI Taxonomy" id="3051664"/>
    <lineage>
        <taxon>Bacteria</taxon>
        <taxon>Bacillati</taxon>
        <taxon>Actinomycetota</taxon>
        <taxon>Actinomycetes</taxon>
        <taxon>Micrococcales</taxon>
        <taxon>Demequinaceae</taxon>
        <taxon>Demequina</taxon>
    </lineage>
</organism>
<protein>
    <submittedName>
        <fullName evidence="2">SGNH/GDSL hydrolase family protein</fullName>
        <ecNumber evidence="2">3.1.-.-</ecNumber>
    </submittedName>
</protein>
<dbReference type="PANTHER" id="PTHR43784">
    <property type="entry name" value="GDSL-LIKE LIPASE/ACYLHYDROLASE, PUTATIVE (AFU_ORTHOLOGUE AFUA_2G00820)-RELATED"/>
    <property type="match status" value="1"/>
</dbReference>
<name>A0ABT8GJG5_9MICO</name>
<evidence type="ECO:0000313" key="2">
    <source>
        <dbReference type="EMBL" id="MDN4481384.1"/>
    </source>
</evidence>
<dbReference type="PANTHER" id="PTHR43784:SF2">
    <property type="entry name" value="GDSL-LIKE LIPASE_ACYLHYDROLASE, PUTATIVE (AFU_ORTHOLOGUE AFUA_2G00820)-RELATED"/>
    <property type="match status" value="1"/>
</dbReference>
<evidence type="ECO:0000313" key="3">
    <source>
        <dbReference type="Proteomes" id="UP001172708"/>
    </source>
</evidence>
<dbReference type="GO" id="GO:0016787">
    <property type="term" value="F:hydrolase activity"/>
    <property type="evidence" value="ECO:0007669"/>
    <property type="project" value="UniProtKB-KW"/>
</dbReference>
<dbReference type="RefSeq" id="WP_301142991.1">
    <property type="nucleotide sequence ID" value="NZ_JAUHQA010000001.1"/>
</dbReference>
<dbReference type="InterPro" id="IPR013830">
    <property type="entry name" value="SGNH_hydro"/>
</dbReference>
<dbReference type="Proteomes" id="UP001172708">
    <property type="component" value="Unassembled WGS sequence"/>
</dbReference>
<dbReference type="SUPFAM" id="SSF52266">
    <property type="entry name" value="SGNH hydrolase"/>
    <property type="match status" value="1"/>
</dbReference>
<keyword evidence="2" id="KW-0378">Hydrolase</keyword>
<dbReference type="InterPro" id="IPR036514">
    <property type="entry name" value="SGNH_hydro_sf"/>
</dbReference>
<dbReference type="EC" id="3.1.-.-" evidence="2"/>
<keyword evidence="3" id="KW-1185">Reference proteome</keyword>
<feature type="domain" description="SGNH hydrolase-type esterase" evidence="1">
    <location>
        <begin position="8"/>
        <end position="182"/>
    </location>
</feature>
<accession>A0ABT8GJG5</accession>
<dbReference type="InterPro" id="IPR053140">
    <property type="entry name" value="GDSL_Rv0518-like"/>
</dbReference>
<reference evidence="2" key="1">
    <citation type="submission" date="2023-06" db="EMBL/GenBank/DDBJ databases">
        <title>Egi l300058.</title>
        <authorList>
            <person name="Gao L."/>
            <person name="Fang B.-Z."/>
            <person name="Li W.-J."/>
        </authorList>
    </citation>
    <scope>NUCLEOTIDE SEQUENCE</scope>
    <source>
        <strain evidence="2">EGI L300058</strain>
    </source>
</reference>
<comment type="caution">
    <text evidence="2">The sequence shown here is derived from an EMBL/GenBank/DDBJ whole genome shotgun (WGS) entry which is preliminary data.</text>
</comment>
<dbReference type="Pfam" id="PF13472">
    <property type="entry name" value="Lipase_GDSL_2"/>
    <property type="match status" value="1"/>
</dbReference>
<sequence>MPVPVVVAIGDSITLGVGDGVQDARGDVGWAAHTARALGAATYLNLAANGTRVRDLHGAQLDAAIAARPDVVLVTAGGNDVLRGDFDPIAVELTLRAAWERLSGPGCVVVTVTIDRIGLFDLLPAAVGAVMARRVHALNGAIRGAAEATGTLVIDGATVFRQAGRSAWHIDRIHPSPLGHRAIAAAALERVAPWWAAVAPIDSPPVPPRTTERAWWLMRKGAPWAARRSRDLIPQVAQAVAHEMLEERRSRLRGAARA</sequence>
<gene>
    <name evidence="2" type="ORF">QQX02_10655</name>
</gene>
<proteinExistence type="predicted"/>
<evidence type="ECO:0000259" key="1">
    <source>
        <dbReference type="Pfam" id="PF13472"/>
    </source>
</evidence>
<dbReference type="CDD" id="cd01832">
    <property type="entry name" value="SGNH_hydrolase_like_1"/>
    <property type="match status" value="1"/>
</dbReference>
<dbReference type="EMBL" id="JAUHQA010000001">
    <property type="protein sequence ID" value="MDN4481384.1"/>
    <property type="molecule type" value="Genomic_DNA"/>
</dbReference>